<reference evidence="1" key="1">
    <citation type="journal article" date="2021" name="Mol. Ecol. Resour.">
        <title>Apolygus lucorum genome provides insights into omnivorousness and mesophyll feeding.</title>
        <authorList>
            <person name="Liu Y."/>
            <person name="Liu H."/>
            <person name="Wang H."/>
            <person name="Huang T."/>
            <person name="Liu B."/>
            <person name="Yang B."/>
            <person name="Yin L."/>
            <person name="Li B."/>
            <person name="Zhang Y."/>
            <person name="Zhang S."/>
            <person name="Jiang F."/>
            <person name="Zhang X."/>
            <person name="Ren Y."/>
            <person name="Wang B."/>
            <person name="Wang S."/>
            <person name="Lu Y."/>
            <person name="Wu K."/>
            <person name="Fan W."/>
            <person name="Wang G."/>
        </authorList>
    </citation>
    <scope>NUCLEOTIDE SEQUENCE</scope>
    <source>
        <strain evidence="1">12Hb</strain>
    </source>
</reference>
<accession>A0A8S9XQZ7</accession>
<evidence type="ECO:0000313" key="2">
    <source>
        <dbReference type="Proteomes" id="UP000466442"/>
    </source>
</evidence>
<keyword evidence="2" id="KW-1185">Reference proteome</keyword>
<dbReference type="Proteomes" id="UP000466442">
    <property type="component" value="Unassembled WGS sequence"/>
</dbReference>
<comment type="caution">
    <text evidence="1">The sequence shown here is derived from an EMBL/GenBank/DDBJ whole genome shotgun (WGS) entry which is preliminary data.</text>
</comment>
<proteinExistence type="predicted"/>
<gene>
    <name evidence="1" type="ORF">GE061_015760</name>
</gene>
<protein>
    <submittedName>
        <fullName evidence="1">Uncharacterized protein</fullName>
    </submittedName>
</protein>
<name>A0A8S9XQZ7_APOLU</name>
<organism evidence="1 2">
    <name type="scientific">Apolygus lucorum</name>
    <name type="common">Small green plant bug</name>
    <name type="synonym">Lygocoris lucorum</name>
    <dbReference type="NCBI Taxonomy" id="248454"/>
    <lineage>
        <taxon>Eukaryota</taxon>
        <taxon>Metazoa</taxon>
        <taxon>Ecdysozoa</taxon>
        <taxon>Arthropoda</taxon>
        <taxon>Hexapoda</taxon>
        <taxon>Insecta</taxon>
        <taxon>Pterygota</taxon>
        <taxon>Neoptera</taxon>
        <taxon>Paraneoptera</taxon>
        <taxon>Hemiptera</taxon>
        <taxon>Heteroptera</taxon>
        <taxon>Panheteroptera</taxon>
        <taxon>Cimicomorpha</taxon>
        <taxon>Miridae</taxon>
        <taxon>Mirini</taxon>
        <taxon>Apolygus</taxon>
    </lineage>
</organism>
<dbReference type="EMBL" id="WIXP02000006">
    <property type="protein sequence ID" value="KAF6210005.1"/>
    <property type="molecule type" value="Genomic_DNA"/>
</dbReference>
<sequence>MFQNESPDTFGAFGDHSPLNLQCNICHFHLRFLVLLLLLHFPLVPKLFERRTKPGNRVRRGQLEIE</sequence>
<evidence type="ECO:0000313" key="1">
    <source>
        <dbReference type="EMBL" id="KAF6210005.1"/>
    </source>
</evidence>
<dbReference type="AlphaFoldDB" id="A0A8S9XQZ7"/>